<evidence type="ECO:0000313" key="7">
    <source>
        <dbReference type="EMBL" id="PSS05164.1"/>
    </source>
</evidence>
<protein>
    <recommendedName>
        <fullName evidence="2">Inclusion body clearance protein IML2</fullName>
    </recommendedName>
    <alternativeName>
        <fullName evidence="3">Inclusion body clearance protein iml2</fullName>
    </alternativeName>
</protein>
<dbReference type="Pfam" id="PF10300">
    <property type="entry name" value="Iml2-TPR_39"/>
    <property type="match status" value="1"/>
</dbReference>
<dbReference type="AlphaFoldDB" id="A0A2T3ANC3"/>
<dbReference type="InParanoid" id="A0A2T3ANC3"/>
<organism evidence="7 8">
    <name type="scientific">Coniella lustricola</name>
    <dbReference type="NCBI Taxonomy" id="2025994"/>
    <lineage>
        <taxon>Eukaryota</taxon>
        <taxon>Fungi</taxon>
        <taxon>Dikarya</taxon>
        <taxon>Ascomycota</taxon>
        <taxon>Pezizomycotina</taxon>
        <taxon>Sordariomycetes</taxon>
        <taxon>Sordariomycetidae</taxon>
        <taxon>Diaporthales</taxon>
        <taxon>Schizoparmaceae</taxon>
        <taxon>Coniella</taxon>
    </lineage>
</organism>
<evidence type="ECO:0000256" key="6">
    <source>
        <dbReference type="SAM" id="Phobius"/>
    </source>
</evidence>
<evidence type="ECO:0000256" key="2">
    <source>
        <dbReference type="ARBA" id="ARBA00018424"/>
    </source>
</evidence>
<dbReference type="GO" id="GO:0005829">
    <property type="term" value="C:cytosol"/>
    <property type="evidence" value="ECO:0007669"/>
    <property type="project" value="TreeGrafter"/>
</dbReference>
<keyword evidence="8" id="KW-1185">Reference proteome</keyword>
<dbReference type="InterPro" id="IPR019412">
    <property type="entry name" value="IML2/TPR_39"/>
</dbReference>
<dbReference type="GO" id="GO:0005634">
    <property type="term" value="C:nucleus"/>
    <property type="evidence" value="ECO:0007669"/>
    <property type="project" value="TreeGrafter"/>
</dbReference>
<keyword evidence="6" id="KW-0472">Membrane</keyword>
<comment type="function">
    <text evidence="4">Inclusion body (IB) resident protein that interacts strongly with lipid droplet (LD) proteins. Involved in LD-mediated IB clearing after protein folding stress, probably by enabling access to the IBs of an LD-stored soluble sterol derivative that acts as a chaperone in inclusion clearing.</text>
</comment>
<dbReference type="OrthoDB" id="2154985at2759"/>
<dbReference type="Proteomes" id="UP000241462">
    <property type="component" value="Unassembled WGS sequence"/>
</dbReference>
<feature type="region of interest" description="Disordered" evidence="5">
    <location>
        <begin position="275"/>
        <end position="310"/>
    </location>
</feature>
<comment type="subunit">
    <text evidence="1">Interacts with lipid droplet proteins.</text>
</comment>
<sequence>MLSSSRNASTNHVGDSQDMEISDLQDAMQATDRIVNDDIEGAEAQLRARKDSSTFHQLGFGIAVFMRSILGFEKDIMAEASTRLAECETRAWNDMKKAQKQAEGGGSASGWFRSGHGGGSSSNGHVAARGCDMYPPGTEYQLVNAEAQLMGAMVSVMQESLTEGIKGFYKLRKAFVTLNAIMDAEAKALAAQQQSNGVAKGPPAAPVYDAKNLDAQKNSDSDSDLDFVDAADSIVESKPTVSYEGHLERVNSHSAPNSILEKEIGSLSLDAEAAASLPGTRSDSPTSHKASASPLPSLPRRPLNAKSGPDESAFTNPVDVFVHSGANMCFGILLLMISMVPPAFSKLLYIVGFKGDRDRGVQMLWQSTKFTNVNGGVAGLMLLAYYNGLLAFADILPSDSDAAQLAEPDEIVGYPKEQCADLLERMRAQYPESGMWKVEEARLLGNARQLTEAIAVLKSAGDSKMRQVTALNMFELSVNALFSMDWQTMRDGFLRCTELNDWSHGLYYYFVGCAELEMYRDAVIAAAAAATKDEKSTFDTEAKRHKKQAGEYFRKSTAASGRKKFMARQMPFEVFALRKVAKWEARAKEWGVDLADAVGASPGQEMTYLWNGAKRMPPALLERALGCLDWARCTVSSERLEKLKAVPDEAAVKAVAEAALLSNLGRYAEARQRVEPISKQDRALFKGEHTDDWTAPCAHYELAVLAWRECCDRACWPQTTITAEAGGGPESESEKTAIDTFRQDKLRQCGEYLDHVKTWETFVLDARVGMKVQTGFDTIAWLKGKKGWA</sequence>
<evidence type="ECO:0000256" key="1">
    <source>
        <dbReference type="ARBA" id="ARBA00011408"/>
    </source>
</evidence>
<dbReference type="PANTHER" id="PTHR31859:SF1">
    <property type="entry name" value="TETRATRICOPEPTIDE REPEAT PROTEIN 39C"/>
    <property type="match status" value="1"/>
</dbReference>
<evidence type="ECO:0000313" key="8">
    <source>
        <dbReference type="Proteomes" id="UP000241462"/>
    </source>
</evidence>
<feature type="transmembrane region" description="Helical" evidence="6">
    <location>
        <begin position="330"/>
        <end position="352"/>
    </location>
</feature>
<dbReference type="PANTHER" id="PTHR31859">
    <property type="entry name" value="TETRATRICOPEPTIDE REPEAT PROTEIN 39 FAMILY MEMBER"/>
    <property type="match status" value="1"/>
</dbReference>
<name>A0A2T3ANC3_9PEZI</name>
<gene>
    <name evidence="7" type="ORF">BD289DRAFT_358103</name>
</gene>
<feature type="compositionally biased region" description="Polar residues" evidence="5">
    <location>
        <begin position="279"/>
        <end position="289"/>
    </location>
</feature>
<dbReference type="EMBL" id="KZ678372">
    <property type="protein sequence ID" value="PSS05164.1"/>
    <property type="molecule type" value="Genomic_DNA"/>
</dbReference>
<evidence type="ECO:0000256" key="5">
    <source>
        <dbReference type="SAM" id="MobiDB-lite"/>
    </source>
</evidence>
<reference evidence="7 8" key="1">
    <citation type="journal article" date="2018" name="Mycol. Prog.">
        <title>Coniella lustricola, a new species from submerged detritus.</title>
        <authorList>
            <person name="Raudabaugh D.B."/>
            <person name="Iturriaga T."/>
            <person name="Carver A."/>
            <person name="Mondo S."/>
            <person name="Pangilinan J."/>
            <person name="Lipzen A."/>
            <person name="He G."/>
            <person name="Amirebrahimi M."/>
            <person name="Grigoriev I.V."/>
            <person name="Miller A.N."/>
        </authorList>
    </citation>
    <scope>NUCLEOTIDE SEQUENCE [LARGE SCALE GENOMIC DNA]</scope>
    <source>
        <strain evidence="7 8">B22-T-1</strain>
    </source>
</reference>
<evidence type="ECO:0000256" key="4">
    <source>
        <dbReference type="ARBA" id="ARBA00043897"/>
    </source>
</evidence>
<feature type="region of interest" description="Disordered" evidence="5">
    <location>
        <begin position="98"/>
        <end position="124"/>
    </location>
</feature>
<feature type="compositionally biased region" description="Low complexity" evidence="5">
    <location>
        <begin position="290"/>
        <end position="302"/>
    </location>
</feature>
<keyword evidence="6" id="KW-0812">Transmembrane</keyword>
<dbReference type="GO" id="GO:0005741">
    <property type="term" value="C:mitochondrial outer membrane"/>
    <property type="evidence" value="ECO:0007669"/>
    <property type="project" value="TreeGrafter"/>
</dbReference>
<feature type="transmembrane region" description="Helical" evidence="6">
    <location>
        <begin position="373"/>
        <end position="393"/>
    </location>
</feature>
<proteinExistence type="predicted"/>
<evidence type="ECO:0000256" key="3">
    <source>
        <dbReference type="ARBA" id="ARBA00019539"/>
    </source>
</evidence>
<dbReference type="FunCoup" id="A0A2T3ANC3">
    <property type="interactions" value="123"/>
</dbReference>
<accession>A0A2T3ANC3</accession>
<keyword evidence="6" id="KW-1133">Transmembrane helix</keyword>